<dbReference type="RefSeq" id="WP_191071772.1">
    <property type="nucleotide sequence ID" value="NZ_CP060506.1"/>
</dbReference>
<gene>
    <name evidence="2" type="ORF">H8R10_05850</name>
</gene>
<feature type="transmembrane region" description="Helical" evidence="1">
    <location>
        <begin position="66"/>
        <end position="91"/>
    </location>
</feature>
<name>A0A8I0GDX0_9ACTO</name>
<proteinExistence type="predicted"/>
<keyword evidence="1" id="KW-0472">Membrane</keyword>
<dbReference type="AlphaFoldDB" id="A0A8I0GDX0"/>
<dbReference type="Proteomes" id="UP000627538">
    <property type="component" value="Unassembled WGS sequence"/>
</dbReference>
<evidence type="ECO:0000313" key="2">
    <source>
        <dbReference type="EMBL" id="MBD3689748.1"/>
    </source>
</evidence>
<accession>A0A8I0GDX0</accession>
<evidence type="ECO:0000256" key="1">
    <source>
        <dbReference type="SAM" id="Phobius"/>
    </source>
</evidence>
<keyword evidence="3" id="KW-1185">Reference proteome</keyword>
<comment type="caution">
    <text evidence="2">The sequence shown here is derived from an EMBL/GenBank/DDBJ whole genome shotgun (WGS) entry which is preliminary data.</text>
</comment>
<keyword evidence="1" id="KW-1133">Transmembrane helix</keyword>
<reference evidence="2 3" key="1">
    <citation type="submission" date="2020-08" db="EMBL/GenBank/DDBJ databases">
        <title>Winkia gen. nov., sp. nov., isolated from faeces of the Anser albifrons in China.</title>
        <authorList>
            <person name="Liu Q."/>
        </authorList>
    </citation>
    <scope>NUCLEOTIDE SEQUENCE [LARGE SCALE GENOMIC DNA]</scope>
    <source>
        <strain evidence="2 3">C62</strain>
    </source>
</reference>
<feature type="transmembrane region" description="Helical" evidence="1">
    <location>
        <begin position="33"/>
        <end position="54"/>
    </location>
</feature>
<evidence type="ECO:0000313" key="3">
    <source>
        <dbReference type="Proteomes" id="UP000627538"/>
    </source>
</evidence>
<protein>
    <submittedName>
        <fullName evidence="2">Uncharacterized protein</fullName>
    </submittedName>
</protein>
<dbReference type="EMBL" id="JACRUO010000001">
    <property type="protein sequence ID" value="MBD3689748.1"/>
    <property type="molecule type" value="Genomic_DNA"/>
</dbReference>
<organism evidence="2 3">
    <name type="scientific">Nanchangia anserum</name>
    <dbReference type="NCBI Taxonomy" id="2692125"/>
    <lineage>
        <taxon>Bacteria</taxon>
        <taxon>Bacillati</taxon>
        <taxon>Actinomycetota</taxon>
        <taxon>Actinomycetes</taxon>
        <taxon>Actinomycetales</taxon>
        <taxon>Actinomycetaceae</taxon>
        <taxon>Nanchangia</taxon>
    </lineage>
</organism>
<keyword evidence="1" id="KW-0812">Transmembrane</keyword>
<sequence>MTSTRRGHNPVAITVLRAYYAWRVAKRVPGLRATLAFIPAITLAALAAWAAFAGSDSLTLQTLTTVLAGLGSVAAQACVVWAGIDVAAYICHTPRAHTPTQS</sequence>